<evidence type="ECO:0000313" key="15">
    <source>
        <dbReference type="Proteomes" id="UP000319143"/>
    </source>
</evidence>
<comment type="pathway">
    <text evidence="2 11">Amino-acid biosynthesis; L-histidine biosynthesis; L-histidine from 5-phospho-alpha-D-ribose 1-diphosphate: step 7/9.</text>
</comment>
<organism evidence="14 15">
    <name type="scientific">Novipirellula artificiosorum</name>
    <dbReference type="NCBI Taxonomy" id="2528016"/>
    <lineage>
        <taxon>Bacteria</taxon>
        <taxon>Pseudomonadati</taxon>
        <taxon>Planctomycetota</taxon>
        <taxon>Planctomycetia</taxon>
        <taxon>Pirellulales</taxon>
        <taxon>Pirellulaceae</taxon>
        <taxon>Novipirellula</taxon>
    </lineage>
</organism>
<dbReference type="InterPro" id="IPR015421">
    <property type="entry name" value="PyrdxlP-dep_Trfase_major"/>
</dbReference>
<name>A0A5C6E036_9BACT</name>
<dbReference type="AlphaFoldDB" id="A0A5C6E036"/>
<dbReference type="NCBIfam" id="TIGR01141">
    <property type="entry name" value="hisC"/>
    <property type="match status" value="1"/>
</dbReference>
<dbReference type="PROSITE" id="PS00599">
    <property type="entry name" value="AA_TRANSFER_CLASS_2"/>
    <property type="match status" value="1"/>
</dbReference>
<evidence type="ECO:0000313" key="14">
    <source>
        <dbReference type="EMBL" id="TWU42232.1"/>
    </source>
</evidence>
<keyword evidence="5 11" id="KW-0032">Aminotransferase</keyword>
<keyword evidence="8 11" id="KW-0663">Pyridoxal phosphate</keyword>
<evidence type="ECO:0000256" key="5">
    <source>
        <dbReference type="ARBA" id="ARBA00022576"/>
    </source>
</evidence>
<dbReference type="PANTHER" id="PTHR42885">
    <property type="entry name" value="HISTIDINOL-PHOSPHATE AMINOTRANSFERASE-RELATED"/>
    <property type="match status" value="1"/>
</dbReference>
<dbReference type="HAMAP" id="MF_01023">
    <property type="entry name" value="HisC_aminotrans_2"/>
    <property type="match status" value="1"/>
</dbReference>
<dbReference type="GO" id="GO:0030170">
    <property type="term" value="F:pyridoxal phosphate binding"/>
    <property type="evidence" value="ECO:0007669"/>
    <property type="project" value="InterPro"/>
</dbReference>
<dbReference type="InterPro" id="IPR005861">
    <property type="entry name" value="HisP_aminotrans"/>
</dbReference>
<dbReference type="InterPro" id="IPR015424">
    <property type="entry name" value="PyrdxlP-dep_Trfase"/>
</dbReference>
<comment type="similarity">
    <text evidence="3 11">Belongs to the class-II pyridoxal-phosphate-dependent aminotransferase family. Histidinol-phosphate aminotransferase subfamily.</text>
</comment>
<keyword evidence="7 11" id="KW-0808">Transferase</keyword>
<comment type="catalytic activity">
    <reaction evidence="10 11">
        <text>L-histidinol phosphate + 2-oxoglutarate = 3-(imidazol-4-yl)-2-oxopropyl phosphate + L-glutamate</text>
        <dbReference type="Rhea" id="RHEA:23744"/>
        <dbReference type="ChEBI" id="CHEBI:16810"/>
        <dbReference type="ChEBI" id="CHEBI:29985"/>
        <dbReference type="ChEBI" id="CHEBI:57766"/>
        <dbReference type="ChEBI" id="CHEBI:57980"/>
        <dbReference type="EC" id="2.6.1.9"/>
    </reaction>
</comment>
<comment type="subunit">
    <text evidence="4 11">Homodimer.</text>
</comment>
<evidence type="ECO:0000256" key="8">
    <source>
        <dbReference type="ARBA" id="ARBA00022898"/>
    </source>
</evidence>
<evidence type="ECO:0000256" key="2">
    <source>
        <dbReference type="ARBA" id="ARBA00005011"/>
    </source>
</evidence>
<dbReference type="CDD" id="cd00609">
    <property type="entry name" value="AAT_like"/>
    <property type="match status" value="1"/>
</dbReference>
<dbReference type="InterPro" id="IPR004839">
    <property type="entry name" value="Aminotransferase_I/II_large"/>
</dbReference>
<dbReference type="InterPro" id="IPR015422">
    <property type="entry name" value="PyrdxlP-dep_Trfase_small"/>
</dbReference>
<evidence type="ECO:0000256" key="6">
    <source>
        <dbReference type="ARBA" id="ARBA00022605"/>
    </source>
</evidence>
<evidence type="ECO:0000259" key="13">
    <source>
        <dbReference type="Pfam" id="PF00155"/>
    </source>
</evidence>
<dbReference type="EC" id="2.6.1.9" evidence="11"/>
<dbReference type="GO" id="GO:0000105">
    <property type="term" value="P:L-histidine biosynthetic process"/>
    <property type="evidence" value="ECO:0007669"/>
    <property type="project" value="UniProtKB-UniRule"/>
</dbReference>
<evidence type="ECO:0000256" key="12">
    <source>
        <dbReference type="SAM" id="MobiDB-lite"/>
    </source>
</evidence>
<feature type="domain" description="Aminotransferase class I/classII large" evidence="13">
    <location>
        <begin position="15"/>
        <end position="331"/>
    </location>
</feature>
<keyword evidence="6 11" id="KW-0028">Amino-acid biosynthesis</keyword>
<dbReference type="SUPFAM" id="SSF53383">
    <property type="entry name" value="PLP-dependent transferases"/>
    <property type="match status" value="1"/>
</dbReference>
<dbReference type="EMBL" id="SJPV01000001">
    <property type="protein sequence ID" value="TWU42232.1"/>
    <property type="molecule type" value="Genomic_DNA"/>
</dbReference>
<evidence type="ECO:0000256" key="9">
    <source>
        <dbReference type="ARBA" id="ARBA00023102"/>
    </source>
</evidence>
<keyword evidence="15" id="KW-1185">Reference proteome</keyword>
<proteinExistence type="inferred from homology"/>
<reference evidence="14 15" key="1">
    <citation type="submission" date="2019-02" db="EMBL/GenBank/DDBJ databases">
        <title>Deep-cultivation of Planctomycetes and their phenomic and genomic characterization uncovers novel biology.</title>
        <authorList>
            <person name="Wiegand S."/>
            <person name="Jogler M."/>
            <person name="Boedeker C."/>
            <person name="Pinto D."/>
            <person name="Vollmers J."/>
            <person name="Rivas-Marin E."/>
            <person name="Kohn T."/>
            <person name="Peeters S.H."/>
            <person name="Heuer A."/>
            <person name="Rast P."/>
            <person name="Oberbeckmann S."/>
            <person name="Bunk B."/>
            <person name="Jeske O."/>
            <person name="Meyerdierks A."/>
            <person name="Storesund J.E."/>
            <person name="Kallscheuer N."/>
            <person name="Luecker S."/>
            <person name="Lage O.M."/>
            <person name="Pohl T."/>
            <person name="Merkel B.J."/>
            <person name="Hornburger P."/>
            <person name="Mueller R.-W."/>
            <person name="Bruemmer F."/>
            <person name="Labrenz M."/>
            <person name="Spormann A.M."/>
            <person name="Op Den Camp H."/>
            <person name="Overmann J."/>
            <person name="Amann R."/>
            <person name="Jetten M.S.M."/>
            <person name="Mascher T."/>
            <person name="Medema M.H."/>
            <person name="Devos D.P."/>
            <person name="Kaster A.-K."/>
            <person name="Ovreas L."/>
            <person name="Rohde M."/>
            <person name="Galperin M.Y."/>
            <person name="Jogler C."/>
        </authorList>
    </citation>
    <scope>NUCLEOTIDE SEQUENCE [LARGE SCALE GENOMIC DNA]</scope>
    <source>
        <strain evidence="14 15">Poly41</strain>
    </source>
</reference>
<keyword evidence="9 11" id="KW-0368">Histidine biosynthesis</keyword>
<evidence type="ECO:0000256" key="10">
    <source>
        <dbReference type="ARBA" id="ARBA00047481"/>
    </source>
</evidence>
<dbReference type="PANTHER" id="PTHR42885:SF2">
    <property type="entry name" value="HISTIDINOL-PHOSPHATE AMINOTRANSFERASE"/>
    <property type="match status" value="1"/>
</dbReference>
<dbReference type="Gene3D" id="3.90.1150.10">
    <property type="entry name" value="Aspartate Aminotransferase, domain 1"/>
    <property type="match status" value="1"/>
</dbReference>
<feature type="region of interest" description="Disordered" evidence="12">
    <location>
        <begin position="1"/>
        <end position="23"/>
    </location>
</feature>
<evidence type="ECO:0000256" key="1">
    <source>
        <dbReference type="ARBA" id="ARBA00001933"/>
    </source>
</evidence>
<comment type="caution">
    <text evidence="14">The sequence shown here is derived from an EMBL/GenBank/DDBJ whole genome shotgun (WGS) entry which is preliminary data.</text>
</comment>
<feature type="modified residue" description="N6-(pyridoxal phosphate)lysine" evidence="11">
    <location>
        <position position="201"/>
    </location>
</feature>
<gene>
    <name evidence="11 14" type="primary">hisC</name>
    <name evidence="14" type="ORF">Poly41_05280</name>
</gene>
<accession>A0A5C6E036</accession>
<dbReference type="InterPro" id="IPR001917">
    <property type="entry name" value="Aminotrans_II_pyridoxalP_BS"/>
</dbReference>
<evidence type="ECO:0000256" key="11">
    <source>
        <dbReference type="HAMAP-Rule" id="MF_01023"/>
    </source>
</evidence>
<dbReference type="Pfam" id="PF00155">
    <property type="entry name" value="Aminotran_1_2"/>
    <property type="match status" value="1"/>
</dbReference>
<dbReference type="Gene3D" id="3.40.640.10">
    <property type="entry name" value="Type I PLP-dependent aspartate aminotransferase-like (Major domain)"/>
    <property type="match status" value="1"/>
</dbReference>
<sequence>MLPYTPGEQPAPGKTVKLNTNENPYPPNPTVVAAIQNAATGALNRYPDPVATAFRRAAAEALGLPGPEWILAGNGSDEILTILVRGFVGENQKLRLPYPSYILYRTLADIQGATWEQVAFEDGWKLPAAFGNTPDDVRLVFLPNPNSPSGTVLSLEEVESLAAQMTCPLVVDEAYADFSGANCIDLVKKHENILVTRTLSKSYGLAGLRFGFLIAQPHVVSELAKIKDSYNCDMLSIAAATAAISDKTWLGDVVAKMNATRDRMTDRLTQMGFDVTPSYANFVWCTHPSGQHHAMYEFLKNNQILVRYMQFPDWGDGLRISVGTDDQIDALFMLLESHLKNL</sequence>
<dbReference type="GO" id="GO:0004400">
    <property type="term" value="F:histidinol-phosphate transaminase activity"/>
    <property type="evidence" value="ECO:0007669"/>
    <property type="project" value="UniProtKB-UniRule"/>
</dbReference>
<protein>
    <recommendedName>
        <fullName evidence="11">Histidinol-phosphate aminotransferase</fullName>
        <ecNumber evidence="11">2.6.1.9</ecNumber>
    </recommendedName>
    <alternativeName>
        <fullName evidence="11">Imidazole acetol-phosphate transaminase</fullName>
    </alternativeName>
</protein>
<dbReference type="Proteomes" id="UP000319143">
    <property type="component" value="Unassembled WGS sequence"/>
</dbReference>
<evidence type="ECO:0000256" key="4">
    <source>
        <dbReference type="ARBA" id="ARBA00011738"/>
    </source>
</evidence>
<evidence type="ECO:0000256" key="3">
    <source>
        <dbReference type="ARBA" id="ARBA00007970"/>
    </source>
</evidence>
<evidence type="ECO:0000256" key="7">
    <source>
        <dbReference type="ARBA" id="ARBA00022679"/>
    </source>
</evidence>
<dbReference type="UniPathway" id="UPA00031">
    <property type="reaction ID" value="UER00012"/>
</dbReference>
<comment type="cofactor">
    <cofactor evidence="1 11">
        <name>pyridoxal 5'-phosphate</name>
        <dbReference type="ChEBI" id="CHEBI:597326"/>
    </cofactor>
</comment>